<keyword evidence="3 5" id="KW-0597">Phosphoprotein</keyword>
<evidence type="ECO:0000313" key="10">
    <source>
        <dbReference type="Proteomes" id="UP001295463"/>
    </source>
</evidence>
<evidence type="ECO:0000256" key="2">
    <source>
        <dbReference type="ARBA" id="ARBA00012438"/>
    </source>
</evidence>
<dbReference type="InterPro" id="IPR036890">
    <property type="entry name" value="HATPase_C_sf"/>
</dbReference>
<dbReference type="PANTHER" id="PTHR45339:SF1">
    <property type="entry name" value="HYBRID SIGNAL TRANSDUCTION HISTIDINE KINASE J"/>
    <property type="match status" value="1"/>
</dbReference>
<reference evidence="9 10" key="1">
    <citation type="submission" date="2022-03" db="EMBL/GenBank/DDBJ databases">
        <authorList>
            <person name="Koch H."/>
        </authorList>
    </citation>
    <scope>NUCLEOTIDE SEQUENCE [LARGE SCALE GENOMIC DNA]</scope>
    <source>
        <strain evidence="9 10">G1</strain>
    </source>
</reference>
<feature type="domain" description="Response regulatory" evidence="8">
    <location>
        <begin position="476"/>
        <end position="592"/>
    </location>
</feature>
<gene>
    <name evidence="9" type="ORF">GEAMG1_2212</name>
</gene>
<dbReference type="EMBL" id="OW150024">
    <property type="protein sequence ID" value="CAH2032048.1"/>
    <property type="molecule type" value="Genomic_DNA"/>
</dbReference>
<dbReference type="InterPro" id="IPR018771">
    <property type="entry name" value="PocR_dom"/>
</dbReference>
<dbReference type="CDD" id="cd00082">
    <property type="entry name" value="HisKA"/>
    <property type="match status" value="1"/>
</dbReference>
<dbReference type="Pfam" id="PF00512">
    <property type="entry name" value="HisKA"/>
    <property type="match status" value="1"/>
</dbReference>
<accession>A0ABN8HPZ8</accession>
<evidence type="ECO:0000313" key="9">
    <source>
        <dbReference type="EMBL" id="CAH2032048.1"/>
    </source>
</evidence>
<dbReference type="Pfam" id="PF00072">
    <property type="entry name" value="Response_reg"/>
    <property type="match status" value="1"/>
</dbReference>
<proteinExistence type="predicted"/>
<dbReference type="Gene3D" id="1.10.287.130">
    <property type="match status" value="1"/>
</dbReference>
<dbReference type="EC" id="2.7.13.3" evidence="2"/>
<dbReference type="SMART" id="SM00388">
    <property type="entry name" value="HisKA"/>
    <property type="match status" value="1"/>
</dbReference>
<feature type="modified residue" description="4-aspartylphosphate" evidence="5">
    <location>
        <position position="525"/>
    </location>
</feature>
<feature type="domain" description="Histidine kinase" evidence="7">
    <location>
        <begin position="229"/>
        <end position="449"/>
    </location>
</feature>
<dbReference type="Gene3D" id="3.30.565.10">
    <property type="entry name" value="Histidine kinase-like ATPase, C-terminal domain"/>
    <property type="match status" value="1"/>
</dbReference>
<evidence type="ECO:0000259" key="8">
    <source>
        <dbReference type="PROSITE" id="PS50110"/>
    </source>
</evidence>
<organism evidence="9 10">
    <name type="scientific">Trichlorobacter ammonificans</name>
    <dbReference type="NCBI Taxonomy" id="2916410"/>
    <lineage>
        <taxon>Bacteria</taxon>
        <taxon>Pseudomonadati</taxon>
        <taxon>Thermodesulfobacteriota</taxon>
        <taxon>Desulfuromonadia</taxon>
        <taxon>Geobacterales</taxon>
        <taxon>Geobacteraceae</taxon>
        <taxon>Trichlorobacter</taxon>
    </lineage>
</organism>
<dbReference type="PROSITE" id="PS50109">
    <property type="entry name" value="HIS_KIN"/>
    <property type="match status" value="1"/>
</dbReference>
<name>A0ABN8HPZ8_9BACT</name>
<dbReference type="PRINTS" id="PR00344">
    <property type="entry name" value="BCTRLSENSOR"/>
</dbReference>
<comment type="catalytic activity">
    <reaction evidence="1">
        <text>ATP + protein L-histidine = ADP + protein N-phospho-L-histidine.</text>
        <dbReference type="EC" id="2.7.13.3"/>
    </reaction>
</comment>
<evidence type="ECO:0000256" key="3">
    <source>
        <dbReference type="ARBA" id="ARBA00022553"/>
    </source>
</evidence>
<keyword evidence="4" id="KW-0902">Two-component regulatory system</keyword>
<dbReference type="SMART" id="SM00387">
    <property type="entry name" value="HATPase_c"/>
    <property type="match status" value="1"/>
</dbReference>
<dbReference type="InterPro" id="IPR003661">
    <property type="entry name" value="HisK_dim/P_dom"/>
</dbReference>
<evidence type="ECO:0000256" key="5">
    <source>
        <dbReference type="PROSITE-ProRule" id="PRU00169"/>
    </source>
</evidence>
<dbReference type="InterPro" id="IPR011006">
    <property type="entry name" value="CheY-like_superfamily"/>
</dbReference>
<evidence type="ECO:0000256" key="1">
    <source>
        <dbReference type="ARBA" id="ARBA00000085"/>
    </source>
</evidence>
<dbReference type="CDD" id="cd16922">
    <property type="entry name" value="HATPase_EvgS-ArcB-TorS-like"/>
    <property type="match status" value="1"/>
</dbReference>
<dbReference type="SMART" id="SM00448">
    <property type="entry name" value="REC"/>
    <property type="match status" value="1"/>
</dbReference>
<dbReference type="SUPFAM" id="SSF52172">
    <property type="entry name" value="CheY-like"/>
    <property type="match status" value="1"/>
</dbReference>
<dbReference type="CDD" id="cd17546">
    <property type="entry name" value="REC_hyHK_CKI1_RcsC-like"/>
    <property type="match status" value="1"/>
</dbReference>
<dbReference type="SUPFAM" id="SSF47384">
    <property type="entry name" value="Homodimeric domain of signal transducing histidine kinase"/>
    <property type="match status" value="1"/>
</dbReference>
<keyword evidence="10" id="KW-1185">Reference proteome</keyword>
<dbReference type="SUPFAM" id="SSF55874">
    <property type="entry name" value="ATPase domain of HSP90 chaperone/DNA topoisomerase II/histidine kinase"/>
    <property type="match status" value="1"/>
</dbReference>
<keyword evidence="9" id="KW-0808">Transferase</keyword>
<sequence>MINLTFSELVDLEQVRQLLESHNRLSGMAYGLFDANETNLIAVGWQDICTRFHRVHPGTAVCCQESDAYIKEHLCDCPETFLEYRCKNNMIDIAMPVIIDGRHLATFFAGQFFYIDSPPDRAFFLKQAETFGFDTEEYLQALDRVPLLSRERIRHNVEFLHTMVQVLAGSGLKNLRLAREMEERKRVEEEVRAINDELEQLVTERTAELRQAKEQAERANQSKSIFLANMSHEIRTPLNAVLGFSQIVLRDPNLSAESRRNLQTVNRSGEHLLTLINDVLDMAKIESGRMTLKQAPFDLPALLADIADMFSLRASAKNLQLVRHLEPEMPHHVEGDAGKLRQIVINLLGNAVKFTDAGGISLRARTTETDGHQWLEVEVEDSGPGVGPEDSQRVFDAFNQSEVGRQTQGGTGLGLTISREYARLMGGDLTVTSDPGHGACFRLVVPVATTDAAPAAASMGYRRRVVRLRPGHPPCRILVVDDRDTNREILVKMLAPLGCVLIEAVNGRAGVEAFQLHKPHLVLMDVVMPVMDGREATRRIRALPEGRKVPIIAVSASVFEDQLQDVLEAGASEFLRKPLREEELYAKVAACLSFEFEYAEEEAEPAASAASPPEDLGRELALLPRELREELLPSAARTLDKARLLELMAPHGDKAPGVAERLRFLADRYRFDLIEELLTSGGS</sequence>
<feature type="coiled-coil region" evidence="6">
    <location>
        <begin position="172"/>
        <end position="229"/>
    </location>
</feature>
<dbReference type="PANTHER" id="PTHR45339">
    <property type="entry name" value="HYBRID SIGNAL TRANSDUCTION HISTIDINE KINASE J"/>
    <property type="match status" value="1"/>
</dbReference>
<evidence type="ECO:0000256" key="4">
    <source>
        <dbReference type="ARBA" id="ARBA00023012"/>
    </source>
</evidence>
<dbReference type="Pfam" id="PF10114">
    <property type="entry name" value="PocR"/>
    <property type="match status" value="1"/>
</dbReference>
<keyword evidence="6" id="KW-0175">Coiled coil</keyword>
<dbReference type="GO" id="GO:0016301">
    <property type="term" value="F:kinase activity"/>
    <property type="evidence" value="ECO:0007669"/>
    <property type="project" value="UniProtKB-KW"/>
</dbReference>
<dbReference type="Gene3D" id="3.40.50.2300">
    <property type="match status" value="1"/>
</dbReference>
<dbReference type="InterPro" id="IPR005467">
    <property type="entry name" value="His_kinase_dom"/>
</dbReference>
<dbReference type="InterPro" id="IPR036097">
    <property type="entry name" value="HisK_dim/P_sf"/>
</dbReference>
<dbReference type="InterPro" id="IPR003594">
    <property type="entry name" value="HATPase_dom"/>
</dbReference>
<protein>
    <recommendedName>
        <fullName evidence="2">histidine kinase</fullName>
        <ecNumber evidence="2">2.7.13.3</ecNumber>
    </recommendedName>
</protein>
<dbReference type="Proteomes" id="UP001295463">
    <property type="component" value="Chromosome"/>
</dbReference>
<dbReference type="InterPro" id="IPR001789">
    <property type="entry name" value="Sig_transdc_resp-reg_receiver"/>
</dbReference>
<dbReference type="Pfam" id="PF02518">
    <property type="entry name" value="HATPase_c"/>
    <property type="match status" value="1"/>
</dbReference>
<evidence type="ECO:0000259" key="7">
    <source>
        <dbReference type="PROSITE" id="PS50109"/>
    </source>
</evidence>
<dbReference type="RefSeq" id="WP_305732827.1">
    <property type="nucleotide sequence ID" value="NZ_OW150024.1"/>
</dbReference>
<evidence type="ECO:0000256" key="6">
    <source>
        <dbReference type="SAM" id="Coils"/>
    </source>
</evidence>
<keyword evidence="9" id="KW-0418">Kinase</keyword>
<dbReference type="InterPro" id="IPR004358">
    <property type="entry name" value="Sig_transdc_His_kin-like_C"/>
</dbReference>
<dbReference type="PROSITE" id="PS50110">
    <property type="entry name" value="RESPONSE_REGULATORY"/>
    <property type="match status" value="1"/>
</dbReference>